<evidence type="ECO:0000256" key="8">
    <source>
        <dbReference type="ARBA" id="ARBA00023163"/>
    </source>
</evidence>
<dbReference type="Gene3D" id="2.60.40.10">
    <property type="entry name" value="Immunoglobulins"/>
    <property type="match status" value="1"/>
</dbReference>
<accession>A0A3B3QBC7</accession>
<dbReference type="Ensembl" id="ENSPKIT00000027984.1">
    <property type="protein sequence ID" value="ENSPKIP00000004012.1"/>
    <property type="gene ID" value="ENSPKIG00000021280.1"/>
</dbReference>
<feature type="compositionally biased region" description="Low complexity" evidence="10">
    <location>
        <begin position="921"/>
        <end position="938"/>
    </location>
</feature>
<evidence type="ECO:0000256" key="1">
    <source>
        <dbReference type="ARBA" id="ARBA00004123"/>
    </source>
</evidence>
<proteinExistence type="predicted"/>
<dbReference type="InterPro" id="IPR037059">
    <property type="entry name" value="RHD_DNA_bind_dom_sf"/>
</dbReference>
<protein>
    <submittedName>
        <fullName evidence="12">Nuclear factor of activated T cells 3</fullName>
    </submittedName>
</protein>
<dbReference type="FunFam" id="2.60.40.340:FF:000001">
    <property type="entry name" value="Nuclear factor of activated T-cells, cytoplasmic, calcineurin-dependent 2"/>
    <property type="match status" value="1"/>
</dbReference>
<feature type="domain" description="RHD" evidence="11">
    <location>
        <begin position="409"/>
        <end position="590"/>
    </location>
</feature>
<dbReference type="GeneTree" id="ENSGT00940000156131"/>
<dbReference type="GO" id="GO:0000981">
    <property type="term" value="F:DNA-binding transcription factor activity, RNA polymerase II-specific"/>
    <property type="evidence" value="ECO:0007669"/>
    <property type="project" value="TreeGrafter"/>
</dbReference>
<dbReference type="InterPro" id="IPR008366">
    <property type="entry name" value="NFAT"/>
</dbReference>
<dbReference type="PANTHER" id="PTHR12533">
    <property type="entry name" value="NFAT"/>
    <property type="match status" value="1"/>
</dbReference>
<feature type="region of interest" description="Disordered" evidence="10">
    <location>
        <begin position="1"/>
        <end position="42"/>
    </location>
</feature>
<evidence type="ECO:0000313" key="12">
    <source>
        <dbReference type="Ensembl" id="ENSPKIP00000004012.1"/>
    </source>
</evidence>
<name>A0A3B3QBC7_9TELE</name>
<dbReference type="PANTHER" id="PTHR12533:SF6">
    <property type="entry name" value="NUCLEAR FACTOR OF ACTIVATED T-CELLS, CYTOPLASMIC 3"/>
    <property type="match status" value="1"/>
</dbReference>
<feature type="region of interest" description="Disordered" evidence="10">
    <location>
        <begin position="233"/>
        <end position="350"/>
    </location>
</feature>
<dbReference type="CDD" id="cd01178">
    <property type="entry name" value="IPT_NFAT"/>
    <property type="match status" value="1"/>
</dbReference>
<sequence length="1030" mass="109979">MTTADCGGNEELDFRLMFGEDGQPPPPPLGPADLESDENGSFYIFNVGQPPSLVNQPIGIPRHGPQSHSPVVSVPPRSHAYKGYEFSYDVPRYSPTGVSKAFECPSIQITSISPSCQQGMEASGGHLVTGDAEAEDTDRPLSRGHLYLPLETSFRDLPMSSSPCSSLSSRSWFSDASSCESFSHVYDDVDSELNEAAARFTLGSPLTSPGCSPLGGPAEEPWQRARAALCSQLSPRQSPGHSPGHSPRASVTDENWLSPRPSSRPSSRPPSRPASPCGKRRHSSADLCRPGSASPHHSPGPTPGHSPRGSVTEDTWVGSPSLGMSLPFQCCPSEADIPSKTRKTSQDRVSLPGKCDLGLEDPSCMSPALDSPVEDTLKKETLGEQFLSVPSHFTWNKPKPGHTPIFRASSLPPLDWPLPSQFGQYELKIEVQPKAHHRAHYETEGSRGAVKAASGGHPVVKLTGFNEKPVNLQMFIGTADDRYLRPHAFYQVHRITGKTVATASQEIIIASTKLLEIPLLPDNNMSASIDCAGILKLRNSDIELRKGETDIGRKNTRVRVVFRVHVPQASGKVLSLQVASIPVECSQRSAQELPQVDKCSLNSCPISGGEEMVIMGSNFFPESKVIFQEKGPEGRPQWEVEAKVVRERSHGSSLVLEVPPYHNKAASSPVQVQFFVCNGKRKRSQCQRFTYLSVVKQEHRDEMDLPVGPPAALSQAHHLARPRQPSPDSLQPHDSLLSGSPQSLVAGLPAPQQVYPHLGAPSFQQLSPLEAHGLGPDCQMVGAALGYTTAPPPPCPAYQSIPCALRYNGQPSLPMTTTSPQAYEPITTYQLDPATSHPLNLGVLYHSSLGTASSSVPPGPLTHGSSHLHSLGFPCPNPGQAPCPSYPNTASCPSSATAPPPTVPSPHSGPSSPQLPPLPYQSPNGGSASSPSPTSSSPLMHLPCSGQASPQASSPGMGSLASAGALCPPLTPRSPFSPEGERLHIKQEPEDKELTFQSIGLQDITLDDVNEIIGRDMSQTPGLAAAHSQP</sequence>
<dbReference type="InterPro" id="IPR011539">
    <property type="entry name" value="RHD_DNA_bind_dom"/>
</dbReference>
<evidence type="ECO:0000256" key="6">
    <source>
        <dbReference type="ARBA" id="ARBA00023015"/>
    </source>
</evidence>
<dbReference type="SUPFAM" id="SSF81296">
    <property type="entry name" value="E set domains"/>
    <property type="match status" value="1"/>
</dbReference>
<keyword evidence="4" id="KW-0597">Phosphoprotein</keyword>
<keyword evidence="6" id="KW-0805">Transcription regulation</keyword>
<keyword evidence="8" id="KW-0804">Transcription</keyword>
<dbReference type="GO" id="GO:0033173">
    <property type="term" value="P:calcineurin-NFAT signaling cascade"/>
    <property type="evidence" value="ECO:0007669"/>
    <property type="project" value="TreeGrafter"/>
</dbReference>
<dbReference type="Pfam" id="PF00554">
    <property type="entry name" value="RHD_DNA_bind"/>
    <property type="match status" value="1"/>
</dbReference>
<evidence type="ECO:0000259" key="11">
    <source>
        <dbReference type="PROSITE" id="PS50254"/>
    </source>
</evidence>
<evidence type="ECO:0000313" key="13">
    <source>
        <dbReference type="Proteomes" id="UP000261540"/>
    </source>
</evidence>
<evidence type="ECO:0000256" key="10">
    <source>
        <dbReference type="SAM" id="MobiDB-lite"/>
    </source>
</evidence>
<dbReference type="GO" id="GO:0005737">
    <property type="term" value="C:cytoplasm"/>
    <property type="evidence" value="ECO:0007669"/>
    <property type="project" value="UniProtKB-SubCell"/>
</dbReference>
<dbReference type="Proteomes" id="UP000261540">
    <property type="component" value="Unplaced"/>
</dbReference>
<evidence type="ECO:0000256" key="7">
    <source>
        <dbReference type="ARBA" id="ARBA00023125"/>
    </source>
</evidence>
<keyword evidence="7" id="KW-0238">DNA-binding</keyword>
<dbReference type="AlphaFoldDB" id="A0A3B3QBC7"/>
<dbReference type="FunFam" id="2.60.40.10:FF:000040">
    <property type="entry name" value="Nuclear factor of activated T-cells, cytoplasmic, calcineurin-dependent 2"/>
    <property type="match status" value="1"/>
</dbReference>
<dbReference type="GO" id="GO:0000978">
    <property type="term" value="F:RNA polymerase II cis-regulatory region sequence-specific DNA binding"/>
    <property type="evidence" value="ECO:0007669"/>
    <property type="project" value="TreeGrafter"/>
</dbReference>
<dbReference type="InterPro" id="IPR013783">
    <property type="entry name" value="Ig-like_fold"/>
</dbReference>
<evidence type="ECO:0000256" key="4">
    <source>
        <dbReference type="ARBA" id="ARBA00022553"/>
    </source>
</evidence>
<dbReference type="Pfam" id="PF16179">
    <property type="entry name" value="RHD_dimer"/>
    <property type="match status" value="1"/>
</dbReference>
<keyword evidence="5" id="KW-0677">Repeat</keyword>
<dbReference type="STRING" id="1676925.ENSPKIP00000004012"/>
<reference evidence="12" key="2">
    <citation type="submission" date="2025-09" db="UniProtKB">
        <authorList>
            <consortium name="Ensembl"/>
        </authorList>
    </citation>
    <scope>IDENTIFICATION</scope>
</reference>
<dbReference type="GO" id="GO:0005634">
    <property type="term" value="C:nucleus"/>
    <property type="evidence" value="ECO:0007669"/>
    <property type="project" value="UniProtKB-SubCell"/>
</dbReference>
<evidence type="ECO:0000256" key="5">
    <source>
        <dbReference type="ARBA" id="ARBA00022737"/>
    </source>
</evidence>
<organism evidence="12 13">
    <name type="scientific">Paramormyrops kingsleyae</name>
    <dbReference type="NCBI Taxonomy" id="1676925"/>
    <lineage>
        <taxon>Eukaryota</taxon>
        <taxon>Metazoa</taxon>
        <taxon>Chordata</taxon>
        <taxon>Craniata</taxon>
        <taxon>Vertebrata</taxon>
        <taxon>Euteleostomi</taxon>
        <taxon>Actinopterygii</taxon>
        <taxon>Neopterygii</taxon>
        <taxon>Teleostei</taxon>
        <taxon>Osteoglossocephala</taxon>
        <taxon>Osteoglossomorpha</taxon>
        <taxon>Osteoglossiformes</taxon>
        <taxon>Mormyridae</taxon>
        <taxon>Paramormyrops</taxon>
    </lineage>
</organism>
<dbReference type="SMART" id="SM00429">
    <property type="entry name" value="IPT"/>
    <property type="match status" value="1"/>
</dbReference>
<evidence type="ECO:0000256" key="9">
    <source>
        <dbReference type="ARBA" id="ARBA00023242"/>
    </source>
</evidence>
<dbReference type="InterPro" id="IPR014756">
    <property type="entry name" value="Ig_E-set"/>
</dbReference>
<evidence type="ECO:0000256" key="3">
    <source>
        <dbReference type="ARBA" id="ARBA00022490"/>
    </source>
</evidence>
<dbReference type="InterPro" id="IPR002909">
    <property type="entry name" value="IPT_dom"/>
</dbReference>
<dbReference type="OrthoDB" id="5346094at2759"/>
<dbReference type="PRINTS" id="PR01789">
    <property type="entry name" value="NUCFACTORATC"/>
</dbReference>
<feature type="compositionally biased region" description="Basic and acidic residues" evidence="10">
    <location>
        <begin position="979"/>
        <end position="991"/>
    </location>
</feature>
<evidence type="ECO:0000256" key="2">
    <source>
        <dbReference type="ARBA" id="ARBA00004496"/>
    </source>
</evidence>
<dbReference type="InterPro" id="IPR008967">
    <property type="entry name" value="p53-like_TF_DNA-bd_sf"/>
</dbReference>
<feature type="compositionally biased region" description="Low complexity" evidence="10">
    <location>
        <begin position="887"/>
        <end position="897"/>
    </location>
</feature>
<dbReference type="Gene3D" id="2.60.40.340">
    <property type="entry name" value="Rel homology domain (RHD), DNA-binding domain"/>
    <property type="match status" value="1"/>
</dbReference>
<keyword evidence="13" id="KW-1185">Reference proteome</keyword>
<feature type="region of interest" description="Disordered" evidence="10">
    <location>
        <begin position="703"/>
        <end position="743"/>
    </location>
</feature>
<keyword evidence="3" id="KW-0963">Cytoplasm</keyword>
<dbReference type="PROSITE" id="PS50254">
    <property type="entry name" value="REL_2"/>
    <property type="match status" value="1"/>
</dbReference>
<reference evidence="12" key="1">
    <citation type="submission" date="2025-08" db="UniProtKB">
        <authorList>
            <consortium name="Ensembl"/>
        </authorList>
    </citation>
    <scope>IDENTIFICATION</scope>
</reference>
<dbReference type="GO" id="GO:0005667">
    <property type="term" value="C:transcription regulator complex"/>
    <property type="evidence" value="ECO:0007669"/>
    <property type="project" value="TreeGrafter"/>
</dbReference>
<feature type="region of interest" description="Disordered" evidence="10">
    <location>
        <begin position="886"/>
        <end position="991"/>
    </location>
</feature>
<dbReference type="GO" id="GO:0007399">
    <property type="term" value="P:nervous system development"/>
    <property type="evidence" value="ECO:0007669"/>
    <property type="project" value="UniProtKB-ARBA"/>
</dbReference>
<comment type="subcellular location">
    <subcellularLocation>
        <location evidence="2">Cytoplasm</location>
    </subcellularLocation>
    <subcellularLocation>
        <location evidence="1">Nucleus</location>
    </subcellularLocation>
</comment>
<feature type="compositionally biased region" description="Polar residues" evidence="10">
    <location>
        <begin position="946"/>
        <end position="956"/>
    </location>
</feature>
<keyword evidence="9" id="KW-0539">Nucleus</keyword>
<dbReference type="InterPro" id="IPR032397">
    <property type="entry name" value="RHD_dimer"/>
</dbReference>
<dbReference type="SUPFAM" id="SSF49417">
    <property type="entry name" value="p53-like transcription factors"/>
    <property type="match status" value="1"/>
</dbReference>